<sequence length="59" mass="6428">MLLQIQLRTLVTMNGGGIGGSTTKKGNEIGDLAGDGASSKEERVETREITFNIVCFWRK</sequence>
<organism evidence="1 2">
    <name type="scientific">Trema orientale</name>
    <name type="common">Charcoal tree</name>
    <name type="synonym">Celtis orientalis</name>
    <dbReference type="NCBI Taxonomy" id="63057"/>
    <lineage>
        <taxon>Eukaryota</taxon>
        <taxon>Viridiplantae</taxon>
        <taxon>Streptophyta</taxon>
        <taxon>Embryophyta</taxon>
        <taxon>Tracheophyta</taxon>
        <taxon>Spermatophyta</taxon>
        <taxon>Magnoliopsida</taxon>
        <taxon>eudicotyledons</taxon>
        <taxon>Gunneridae</taxon>
        <taxon>Pentapetalae</taxon>
        <taxon>rosids</taxon>
        <taxon>fabids</taxon>
        <taxon>Rosales</taxon>
        <taxon>Cannabaceae</taxon>
        <taxon>Trema</taxon>
    </lineage>
</organism>
<keyword evidence="2" id="KW-1185">Reference proteome</keyword>
<reference evidence="2" key="1">
    <citation type="submission" date="2016-06" db="EMBL/GenBank/DDBJ databases">
        <title>Parallel loss of symbiosis genes in relatives of nitrogen-fixing non-legume Parasponia.</title>
        <authorList>
            <person name="Van Velzen R."/>
            <person name="Holmer R."/>
            <person name="Bu F."/>
            <person name="Rutten L."/>
            <person name="Van Zeijl A."/>
            <person name="Liu W."/>
            <person name="Santuari L."/>
            <person name="Cao Q."/>
            <person name="Sharma T."/>
            <person name="Shen D."/>
            <person name="Roswanjaya Y."/>
            <person name="Wardhani T."/>
            <person name="Kalhor M.S."/>
            <person name="Jansen J."/>
            <person name="Van den Hoogen J."/>
            <person name="Gungor B."/>
            <person name="Hartog M."/>
            <person name="Hontelez J."/>
            <person name="Verver J."/>
            <person name="Yang W.-C."/>
            <person name="Schijlen E."/>
            <person name="Repin R."/>
            <person name="Schilthuizen M."/>
            <person name="Schranz E."/>
            <person name="Heidstra R."/>
            <person name="Miyata K."/>
            <person name="Fedorova E."/>
            <person name="Kohlen W."/>
            <person name="Bisseling T."/>
            <person name="Smit S."/>
            <person name="Geurts R."/>
        </authorList>
    </citation>
    <scope>NUCLEOTIDE SEQUENCE [LARGE SCALE GENOMIC DNA]</scope>
    <source>
        <strain evidence="2">cv. RG33-2</strain>
    </source>
</reference>
<protein>
    <submittedName>
        <fullName evidence="1">Uncharacterized protein</fullName>
    </submittedName>
</protein>
<proteinExistence type="predicted"/>
<accession>A0A2P5EEZ8</accession>
<dbReference type="EMBL" id="JXTC01000168">
    <property type="protein sequence ID" value="PON84110.1"/>
    <property type="molecule type" value="Genomic_DNA"/>
</dbReference>
<comment type="caution">
    <text evidence="1">The sequence shown here is derived from an EMBL/GenBank/DDBJ whole genome shotgun (WGS) entry which is preliminary data.</text>
</comment>
<dbReference type="AlphaFoldDB" id="A0A2P5EEZ8"/>
<dbReference type="Proteomes" id="UP000237000">
    <property type="component" value="Unassembled WGS sequence"/>
</dbReference>
<evidence type="ECO:0000313" key="1">
    <source>
        <dbReference type="EMBL" id="PON84110.1"/>
    </source>
</evidence>
<gene>
    <name evidence="1" type="ORF">TorRG33x02_201200</name>
</gene>
<name>A0A2P5EEZ8_TREOI</name>
<dbReference type="InParanoid" id="A0A2P5EEZ8"/>
<evidence type="ECO:0000313" key="2">
    <source>
        <dbReference type="Proteomes" id="UP000237000"/>
    </source>
</evidence>